<comment type="caution">
    <text evidence="1">The sequence shown here is derived from an EMBL/GenBank/DDBJ whole genome shotgun (WGS) entry which is preliminary data.</text>
</comment>
<evidence type="ECO:0000313" key="2">
    <source>
        <dbReference type="Proteomes" id="UP000319257"/>
    </source>
</evidence>
<protein>
    <submittedName>
        <fullName evidence="1">Uncharacterized protein</fullName>
    </submittedName>
</protein>
<proteinExistence type="predicted"/>
<name>A0A507BM54_9PEZI</name>
<dbReference type="Proteomes" id="UP000319257">
    <property type="component" value="Unassembled WGS sequence"/>
</dbReference>
<sequence>MNVNSQIPPAEMYPSDFDTVSTWYHRRTLQFRVPLDYTNKRPGKLMLSGKMRFKGSRDPRPGPKAIGVAFGLLVEDKTKGGGLDPDETRPCEEATAFQFWTPVGTDELLEIFAAAAEAVTKVIVDLHRHPGLAAVSPKRTDLHTETQL</sequence>
<evidence type="ECO:0000313" key="1">
    <source>
        <dbReference type="EMBL" id="TPX18261.1"/>
    </source>
</evidence>
<gene>
    <name evidence="1" type="ORF">E0L32_002770</name>
</gene>
<dbReference type="EMBL" id="SKBQ01000011">
    <property type="protein sequence ID" value="TPX18261.1"/>
    <property type="molecule type" value="Genomic_DNA"/>
</dbReference>
<reference evidence="1 2" key="1">
    <citation type="submission" date="2019-06" db="EMBL/GenBank/DDBJ databases">
        <title>Draft genome sequence of the filamentous fungus Phialemoniopsis curvata isolated from diesel fuel.</title>
        <authorList>
            <person name="Varaljay V.A."/>
            <person name="Lyon W.J."/>
            <person name="Crouch A.L."/>
            <person name="Drake C.E."/>
            <person name="Hollomon J.M."/>
            <person name="Nadeau L.J."/>
            <person name="Nunn H.S."/>
            <person name="Stevenson B.S."/>
            <person name="Bojanowski C.L."/>
            <person name="Crookes-Goodson W.J."/>
        </authorList>
    </citation>
    <scope>NUCLEOTIDE SEQUENCE [LARGE SCALE GENOMIC DNA]</scope>
    <source>
        <strain evidence="1 2">D216</strain>
    </source>
</reference>
<organism evidence="1 2">
    <name type="scientific">Thyridium curvatum</name>
    <dbReference type="NCBI Taxonomy" id="1093900"/>
    <lineage>
        <taxon>Eukaryota</taxon>
        <taxon>Fungi</taxon>
        <taxon>Dikarya</taxon>
        <taxon>Ascomycota</taxon>
        <taxon>Pezizomycotina</taxon>
        <taxon>Sordariomycetes</taxon>
        <taxon>Sordariomycetidae</taxon>
        <taxon>Thyridiales</taxon>
        <taxon>Thyridiaceae</taxon>
        <taxon>Thyridium</taxon>
    </lineage>
</organism>
<dbReference type="InParanoid" id="A0A507BM54"/>
<keyword evidence="2" id="KW-1185">Reference proteome</keyword>
<dbReference type="AlphaFoldDB" id="A0A507BM54"/>
<accession>A0A507BM54</accession>
<dbReference type="RefSeq" id="XP_030999972.1">
    <property type="nucleotide sequence ID" value="XM_031136996.1"/>
</dbReference>
<dbReference type="GeneID" id="41970217"/>